<dbReference type="PANTHER" id="PTHR43798:SF31">
    <property type="entry name" value="AB HYDROLASE SUPERFAMILY PROTEIN YCLE"/>
    <property type="match status" value="1"/>
</dbReference>
<dbReference type="InterPro" id="IPR003016">
    <property type="entry name" value="2-oxoA_DH_lipoyl-BS"/>
</dbReference>
<dbReference type="Proteomes" id="UP001595711">
    <property type="component" value="Unassembled WGS sequence"/>
</dbReference>
<protein>
    <submittedName>
        <fullName evidence="5">Acetoin dehydrogenase dihydrolipoyllysine-residue acetyltransferase subunit</fullName>
        <ecNumber evidence="5">2.3.1.12</ecNumber>
    </submittedName>
</protein>
<dbReference type="CDD" id="cd06849">
    <property type="entry name" value="lipoyl_domain"/>
    <property type="match status" value="1"/>
</dbReference>
<organism evidence="5 6">
    <name type="scientific">Ferrovibrio xuzhouensis</name>
    <dbReference type="NCBI Taxonomy" id="1576914"/>
    <lineage>
        <taxon>Bacteria</taxon>
        <taxon>Pseudomonadati</taxon>
        <taxon>Pseudomonadota</taxon>
        <taxon>Alphaproteobacteria</taxon>
        <taxon>Rhodospirillales</taxon>
        <taxon>Rhodospirillaceae</taxon>
        <taxon>Ferrovibrio</taxon>
    </lineage>
</organism>
<dbReference type="PRINTS" id="PR00111">
    <property type="entry name" value="ABHYDROLASE"/>
</dbReference>
<dbReference type="RefSeq" id="WP_379730055.1">
    <property type="nucleotide sequence ID" value="NZ_JBHRYJ010000009.1"/>
</dbReference>
<dbReference type="PANTHER" id="PTHR43798">
    <property type="entry name" value="MONOACYLGLYCEROL LIPASE"/>
    <property type="match status" value="1"/>
</dbReference>
<sequence length="368" mass="39298">MSNIKAIRMPKWGLAMEEGTIVGWLKQPGDVVTEGEEIVEIETTKITNVLEATEGGKLVRIVGNVGEVLPVGSIIAVLADNVASDAEIEDFLGSQPSVVIAEADEPAGDALKVESWDIGGRNVNVATAGSGEPIVLLHGYSGDFNNWMFTIEDLKSIGRVIAPDLPGHGASAKNVGNGSLDELAQAVAGTLEAMKVKNAWVVGHSLGGAVAQRLALDHPELVKGLVLVCSAALPGTEVSADFLDEVINAEKARDVKAVLQRLMADPDLVSRDMVDGVLKYLRMDGSRDALKAIRDKMVAGDDFADLRKSIDRLPAVLVIASQNDQIVGFPHQEQLPGGWDVEWMEVGHLPQLEKAAEFNAILRKHFAK</sequence>
<reference evidence="6" key="1">
    <citation type="journal article" date="2019" name="Int. J. Syst. Evol. Microbiol.">
        <title>The Global Catalogue of Microorganisms (GCM) 10K type strain sequencing project: providing services to taxonomists for standard genome sequencing and annotation.</title>
        <authorList>
            <consortium name="The Broad Institute Genomics Platform"/>
            <consortium name="The Broad Institute Genome Sequencing Center for Infectious Disease"/>
            <person name="Wu L."/>
            <person name="Ma J."/>
        </authorList>
    </citation>
    <scope>NUCLEOTIDE SEQUENCE [LARGE SCALE GENOMIC DNA]</scope>
    <source>
        <strain evidence="6">KCTC 42182</strain>
    </source>
</reference>
<keyword evidence="5" id="KW-0012">Acyltransferase</keyword>
<dbReference type="InterPro" id="IPR000089">
    <property type="entry name" value="Biotin_lipoyl"/>
</dbReference>
<dbReference type="SUPFAM" id="SSF53474">
    <property type="entry name" value="alpha/beta-Hydrolases"/>
    <property type="match status" value="1"/>
</dbReference>
<dbReference type="Gene3D" id="2.40.50.100">
    <property type="match status" value="1"/>
</dbReference>
<dbReference type="EC" id="2.3.1.12" evidence="5"/>
<keyword evidence="3" id="KW-0450">Lipoyl</keyword>
<evidence type="ECO:0000256" key="3">
    <source>
        <dbReference type="ARBA" id="ARBA00022823"/>
    </source>
</evidence>
<feature type="domain" description="Lipoyl-binding" evidence="4">
    <location>
        <begin position="4"/>
        <end position="79"/>
    </location>
</feature>
<proteinExistence type="predicted"/>
<evidence type="ECO:0000256" key="1">
    <source>
        <dbReference type="ARBA" id="ARBA00001938"/>
    </source>
</evidence>
<comment type="cofactor">
    <cofactor evidence="1">
        <name>(R)-lipoate</name>
        <dbReference type="ChEBI" id="CHEBI:83088"/>
    </cofactor>
</comment>
<evidence type="ECO:0000256" key="2">
    <source>
        <dbReference type="ARBA" id="ARBA00022801"/>
    </source>
</evidence>
<dbReference type="NCBIfam" id="NF011457">
    <property type="entry name" value="PRK14875.1"/>
    <property type="match status" value="1"/>
</dbReference>
<dbReference type="PROSITE" id="PS50968">
    <property type="entry name" value="BIOTINYL_LIPOYL"/>
    <property type="match status" value="1"/>
</dbReference>
<dbReference type="EMBL" id="JBHRYJ010000009">
    <property type="protein sequence ID" value="MFC3678421.1"/>
    <property type="molecule type" value="Genomic_DNA"/>
</dbReference>
<dbReference type="Pfam" id="PF00364">
    <property type="entry name" value="Biotin_lipoyl"/>
    <property type="match status" value="1"/>
</dbReference>
<comment type="caution">
    <text evidence="5">The sequence shown here is derived from an EMBL/GenBank/DDBJ whole genome shotgun (WGS) entry which is preliminary data.</text>
</comment>
<dbReference type="SUPFAM" id="SSF51230">
    <property type="entry name" value="Single hybrid motif"/>
    <property type="match status" value="1"/>
</dbReference>
<evidence type="ECO:0000313" key="6">
    <source>
        <dbReference type="Proteomes" id="UP001595711"/>
    </source>
</evidence>
<dbReference type="InterPro" id="IPR011053">
    <property type="entry name" value="Single_hybrid_motif"/>
</dbReference>
<keyword evidence="5" id="KW-0808">Transferase</keyword>
<dbReference type="GO" id="GO:0004742">
    <property type="term" value="F:dihydrolipoyllysine-residue acetyltransferase activity"/>
    <property type="evidence" value="ECO:0007669"/>
    <property type="project" value="UniProtKB-EC"/>
</dbReference>
<dbReference type="InterPro" id="IPR029058">
    <property type="entry name" value="AB_hydrolase_fold"/>
</dbReference>
<dbReference type="Gene3D" id="3.40.50.1820">
    <property type="entry name" value="alpha/beta hydrolase"/>
    <property type="match status" value="1"/>
</dbReference>
<accession>A0ABV7VPF2</accession>
<dbReference type="InterPro" id="IPR000073">
    <property type="entry name" value="AB_hydrolase_1"/>
</dbReference>
<dbReference type="Pfam" id="PF12697">
    <property type="entry name" value="Abhydrolase_6"/>
    <property type="match status" value="1"/>
</dbReference>
<evidence type="ECO:0000313" key="5">
    <source>
        <dbReference type="EMBL" id="MFC3678421.1"/>
    </source>
</evidence>
<keyword evidence="6" id="KW-1185">Reference proteome</keyword>
<dbReference type="PROSITE" id="PS00189">
    <property type="entry name" value="LIPOYL"/>
    <property type="match status" value="1"/>
</dbReference>
<gene>
    <name evidence="5" type="ORF">ACFOOQ_22940</name>
</gene>
<dbReference type="InterPro" id="IPR050266">
    <property type="entry name" value="AB_hydrolase_sf"/>
</dbReference>
<name>A0ABV7VPF2_9PROT</name>
<keyword evidence="2" id="KW-0378">Hydrolase</keyword>
<evidence type="ECO:0000259" key="4">
    <source>
        <dbReference type="PROSITE" id="PS50968"/>
    </source>
</evidence>